<protein>
    <submittedName>
        <fullName evidence="1">Uncharacterized protein</fullName>
    </submittedName>
</protein>
<organism evidence="1 2">
    <name type="scientific">Hypoxylon rubiginosum</name>
    <dbReference type="NCBI Taxonomy" id="110542"/>
    <lineage>
        <taxon>Eukaryota</taxon>
        <taxon>Fungi</taxon>
        <taxon>Dikarya</taxon>
        <taxon>Ascomycota</taxon>
        <taxon>Pezizomycotina</taxon>
        <taxon>Sordariomycetes</taxon>
        <taxon>Xylariomycetidae</taxon>
        <taxon>Xylariales</taxon>
        <taxon>Hypoxylaceae</taxon>
        <taxon>Hypoxylon</taxon>
    </lineage>
</organism>
<keyword evidence="2" id="KW-1185">Reference proteome</keyword>
<comment type="caution">
    <text evidence="1">The sequence shown here is derived from an EMBL/GenBank/DDBJ whole genome shotgun (WGS) entry which is preliminary data.</text>
</comment>
<proteinExistence type="predicted"/>
<evidence type="ECO:0000313" key="2">
    <source>
        <dbReference type="Proteomes" id="UP001497700"/>
    </source>
</evidence>
<reference evidence="1 2" key="1">
    <citation type="journal article" date="2022" name="New Phytol.">
        <title>Ecological generalism drives hyperdiversity of secondary metabolite gene clusters in xylarialean endophytes.</title>
        <authorList>
            <person name="Franco M.E.E."/>
            <person name="Wisecaver J.H."/>
            <person name="Arnold A.E."/>
            <person name="Ju Y.M."/>
            <person name="Slot J.C."/>
            <person name="Ahrendt S."/>
            <person name="Moore L.P."/>
            <person name="Eastman K.E."/>
            <person name="Scott K."/>
            <person name="Konkel Z."/>
            <person name="Mondo S.J."/>
            <person name="Kuo A."/>
            <person name="Hayes R.D."/>
            <person name="Haridas S."/>
            <person name="Andreopoulos B."/>
            <person name="Riley R."/>
            <person name="LaButti K."/>
            <person name="Pangilinan J."/>
            <person name="Lipzen A."/>
            <person name="Amirebrahimi M."/>
            <person name="Yan J."/>
            <person name="Adam C."/>
            <person name="Keymanesh K."/>
            <person name="Ng V."/>
            <person name="Louie K."/>
            <person name="Northen T."/>
            <person name="Drula E."/>
            <person name="Henrissat B."/>
            <person name="Hsieh H.M."/>
            <person name="Youens-Clark K."/>
            <person name="Lutzoni F."/>
            <person name="Miadlikowska J."/>
            <person name="Eastwood D.C."/>
            <person name="Hamelin R.C."/>
            <person name="Grigoriev I.V."/>
            <person name="U'Ren J.M."/>
        </authorList>
    </citation>
    <scope>NUCLEOTIDE SEQUENCE [LARGE SCALE GENOMIC DNA]</scope>
    <source>
        <strain evidence="1 2">CBS 119005</strain>
    </source>
</reference>
<name>A0ACB9Z718_9PEZI</name>
<evidence type="ECO:0000313" key="1">
    <source>
        <dbReference type="EMBL" id="KAI4867502.1"/>
    </source>
</evidence>
<dbReference type="Proteomes" id="UP001497700">
    <property type="component" value="Unassembled WGS sequence"/>
</dbReference>
<dbReference type="EMBL" id="MU393446">
    <property type="protein sequence ID" value="KAI4867502.1"/>
    <property type="molecule type" value="Genomic_DNA"/>
</dbReference>
<accession>A0ACB9Z718</accession>
<sequence length="142" mass="15867">MFSTNALSQTVHRTQQQMPFRRAYSDKRPPLSHGGNNRTVIIALVAVAIPALAWFSMRTTKPVTSTNVPSPTLNPAERSRTKRENERDTPQALHAEQEDPELKAPFGALHKAKRVDGPPDGRNHQALSDRRKERAQSADSNH</sequence>
<gene>
    <name evidence="1" type="ORF">F4820DRAFT_445950</name>
</gene>